<dbReference type="Proteomes" id="UP000256310">
    <property type="component" value="Unassembled WGS sequence"/>
</dbReference>
<dbReference type="EMBL" id="QRDP01000004">
    <property type="protein sequence ID" value="RED15861.1"/>
    <property type="molecule type" value="Genomic_DNA"/>
</dbReference>
<name>A0A3D9FFL8_9SPHN</name>
<organism evidence="1 2">
    <name type="scientific">Parasphingopyxis lamellibrachiae</name>
    <dbReference type="NCBI Taxonomy" id="680125"/>
    <lineage>
        <taxon>Bacteria</taxon>
        <taxon>Pseudomonadati</taxon>
        <taxon>Pseudomonadota</taxon>
        <taxon>Alphaproteobacteria</taxon>
        <taxon>Sphingomonadales</taxon>
        <taxon>Sphingomonadaceae</taxon>
        <taxon>Parasphingopyxis</taxon>
    </lineage>
</organism>
<gene>
    <name evidence="1" type="ORF">DFR46_0869</name>
</gene>
<dbReference type="AlphaFoldDB" id="A0A3D9FFL8"/>
<evidence type="ECO:0000313" key="1">
    <source>
        <dbReference type="EMBL" id="RED15861.1"/>
    </source>
</evidence>
<reference evidence="1 2" key="1">
    <citation type="submission" date="2018-07" db="EMBL/GenBank/DDBJ databases">
        <title>Genomic Encyclopedia of Type Strains, Phase IV (KMG-IV): sequencing the most valuable type-strain genomes for metagenomic binning, comparative biology and taxonomic classification.</title>
        <authorList>
            <person name="Goeker M."/>
        </authorList>
    </citation>
    <scope>NUCLEOTIDE SEQUENCE [LARGE SCALE GENOMIC DNA]</scope>
    <source>
        <strain evidence="1 2">DSM 26725</strain>
    </source>
</reference>
<evidence type="ECO:0008006" key="3">
    <source>
        <dbReference type="Google" id="ProtNLM"/>
    </source>
</evidence>
<proteinExistence type="predicted"/>
<protein>
    <recommendedName>
        <fullName evidence="3">Homeodomain-like domain-containing protein</fullName>
    </recommendedName>
</protein>
<accession>A0A3D9FFL8</accession>
<dbReference type="RefSeq" id="WP_147297613.1">
    <property type="nucleotide sequence ID" value="NZ_QRDP01000004.1"/>
</dbReference>
<dbReference type="OrthoDB" id="7282816at2"/>
<comment type="caution">
    <text evidence="1">The sequence shown here is derived from an EMBL/GenBank/DDBJ whole genome shotgun (WGS) entry which is preliminary data.</text>
</comment>
<sequence>MPRSPSPPASPEVTAPFFPEFAPVPMLRRRANGWTQEHQRMFIALLAQTGSVREAACGVGMSARSAYRLREKPGAGEFDLAWQAALDVRRERISTALAERWRGTADWVGEDRRAEERALILVLRLMPKPRDTAQVVAALRDRARWRDSQAEERTARRAEAARTRKQVASDARWFADRAALACRSAGPHVKPL</sequence>
<evidence type="ECO:0000313" key="2">
    <source>
        <dbReference type="Proteomes" id="UP000256310"/>
    </source>
</evidence>
<keyword evidence="2" id="KW-1185">Reference proteome</keyword>